<reference evidence="9" key="1">
    <citation type="submission" date="2013-02" db="EMBL/GenBank/DDBJ databases">
        <title>The Genome Sequence of Plasmodium falciparum Santa Lucia.</title>
        <authorList>
            <consortium name="The Broad Institute Genome Sequencing Platform"/>
            <consortium name="The Broad Institute Genome Sequencing Center for Infectious Disease"/>
            <person name="Neafsey D."/>
            <person name="Cheeseman I."/>
            <person name="Volkman S."/>
            <person name="Adams J."/>
            <person name="Walker B."/>
            <person name="Young S.K."/>
            <person name="Zeng Q."/>
            <person name="Gargeya S."/>
            <person name="Fitzgerald M."/>
            <person name="Haas B."/>
            <person name="Abouelleil A."/>
            <person name="Alvarado L."/>
            <person name="Arachchi H.M."/>
            <person name="Berlin A.M."/>
            <person name="Chapman S.B."/>
            <person name="Dewar J."/>
            <person name="Goldberg J."/>
            <person name="Griggs A."/>
            <person name="Gujja S."/>
            <person name="Hansen M."/>
            <person name="Howarth C."/>
            <person name="Imamovic A."/>
            <person name="Larimer J."/>
            <person name="McCowan C."/>
            <person name="Murphy C."/>
            <person name="Neiman D."/>
            <person name="Pearson M."/>
            <person name="Priest M."/>
            <person name="Roberts A."/>
            <person name="Saif S."/>
            <person name="Shea T."/>
            <person name="Sisk P."/>
            <person name="Sykes S."/>
            <person name="Wortman J."/>
            <person name="Nusbaum C."/>
            <person name="Birren B."/>
        </authorList>
    </citation>
    <scope>NUCLEOTIDE SEQUENCE [LARGE SCALE GENOMIC DNA]</scope>
    <source>
        <strain evidence="9">Santa Lucia</strain>
    </source>
</reference>
<dbReference type="Pfam" id="PF00153">
    <property type="entry name" value="Mito_carr"/>
    <property type="match status" value="4"/>
</dbReference>
<keyword evidence="6" id="KW-0496">Mitochondrion</keyword>
<organism evidence="9">
    <name type="scientific">Plasmodium falciparum Santa Lucia</name>
    <dbReference type="NCBI Taxonomy" id="478859"/>
    <lineage>
        <taxon>Eukaryota</taxon>
        <taxon>Sar</taxon>
        <taxon>Alveolata</taxon>
        <taxon>Apicomplexa</taxon>
        <taxon>Aconoidasida</taxon>
        <taxon>Haemosporida</taxon>
        <taxon>Plasmodiidae</taxon>
        <taxon>Plasmodium</taxon>
        <taxon>Plasmodium (Laverania)</taxon>
    </lineage>
</organism>
<feature type="repeat" description="Solcar" evidence="8">
    <location>
        <begin position="1110"/>
        <end position="1192"/>
    </location>
</feature>
<keyword evidence="5" id="KW-1133">Transmembrane helix</keyword>
<dbReference type="GO" id="GO:0015093">
    <property type="term" value="F:ferrous iron transmembrane transporter activity"/>
    <property type="evidence" value="ECO:0007669"/>
    <property type="project" value="TreeGrafter"/>
</dbReference>
<dbReference type="InterPro" id="IPR023395">
    <property type="entry name" value="MCP_dom_sf"/>
</dbReference>
<evidence type="ECO:0000313" key="9">
    <source>
        <dbReference type="EMBL" id="EUT86412.1"/>
    </source>
</evidence>
<evidence type="ECO:0000256" key="6">
    <source>
        <dbReference type="ARBA" id="ARBA00023128"/>
    </source>
</evidence>
<keyword evidence="4 8" id="KW-0812">Transmembrane</keyword>
<dbReference type="SUPFAM" id="SSF103506">
    <property type="entry name" value="Mitochondrial carrier"/>
    <property type="match status" value="3"/>
</dbReference>
<proteinExistence type="inferred from homology"/>
<comment type="subcellular location">
    <subcellularLocation>
        <location evidence="1">Mitochondrion membrane</location>
        <topology evidence="1">Multi-pass membrane protein</topology>
    </subcellularLocation>
</comment>
<keyword evidence="3" id="KW-0813">Transport</keyword>
<feature type="repeat" description="Solcar" evidence="8">
    <location>
        <begin position="793"/>
        <end position="874"/>
    </location>
</feature>
<keyword evidence="7 8" id="KW-0472">Membrane</keyword>
<dbReference type="EMBL" id="KE123492">
    <property type="protein sequence ID" value="EUT86412.1"/>
    <property type="molecule type" value="Genomic_DNA"/>
</dbReference>
<dbReference type="InterPro" id="IPR018108">
    <property type="entry name" value="MCP_transmembrane"/>
</dbReference>
<protein>
    <recommendedName>
        <fullName evidence="10">Mitochondrial carrier protein</fullName>
    </recommendedName>
</protein>
<comment type="similarity">
    <text evidence="2">Belongs to the mitochondrial carrier (TC 2.A.29) family.</text>
</comment>
<evidence type="ECO:0000256" key="5">
    <source>
        <dbReference type="ARBA" id="ARBA00022989"/>
    </source>
</evidence>
<dbReference type="OrthoDB" id="43906at2759"/>
<accession>W7FZ50</accession>
<evidence type="ECO:0000256" key="7">
    <source>
        <dbReference type="ARBA" id="ARBA00023136"/>
    </source>
</evidence>
<evidence type="ECO:0000256" key="1">
    <source>
        <dbReference type="ARBA" id="ARBA00004225"/>
    </source>
</evidence>
<dbReference type="Proteomes" id="UP000030666">
    <property type="component" value="Unassembled WGS sequence"/>
</dbReference>
<dbReference type="PANTHER" id="PTHR45758:SF4">
    <property type="entry name" value="MITOFERRIN-1"/>
    <property type="match status" value="1"/>
</dbReference>
<evidence type="ECO:0000256" key="4">
    <source>
        <dbReference type="ARBA" id="ARBA00022692"/>
    </source>
</evidence>
<evidence type="ECO:0000256" key="8">
    <source>
        <dbReference type="PROSITE-ProRule" id="PRU00282"/>
    </source>
</evidence>
<name>W7FZ50_PLAFA</name>
<evidence type="ECO:0000256" key="3">
    <source>
        <dbReference type="ARBA" id="ARBA00022448"/>
    </source>
</evidence>
<dbReference type="AlphaFoldDB" id="W7FZ50"/>
<evidence type="ECO:0000256" key="2">
    <source>
        <dbReference type="ARBA" id="ARBA00006375"/>
    </source>
</evidence>
<dbReference type="GO" id="GO:0048250">
    <property type="term" value="P:iron import into the mitochondrion"/>
    <property type="evidence" value="ECO:0007669"/>
    <property type="project" value="TreeGrafter"/>
</dbReference>
<evidence type="ECO:0008006" key="10">
    <source>
        <dbReference type="Google" id="ProtNLM"/>
    </source>
</evidence>
<dbReference type="PANTHER" id="PTHR45758">
    <property type="entry name" value="MITOFERRIN-1-RELATED"/>
    <property type="match status" value="1"/>
</dbReference>
<sequence>MNELSVNDAFDDIEIESFDFIWEEWEEYKGDVPLWQHIFCGSIAGLMEHVFMYPLDTLKTYFQTNGHMKYNMIYDNCNTINNNNNNNIYRGNNSSYKNTCDKNYKDMNNHRNMQTFKRNFCSSTNCDKCIINNFCKYKTNCYNVMAALHTKNNRYIHNIAEPLKNMANYKINTTNNNNVNNIINNNNNNNNNNKSRNIFSYPSHTKQYRNVTYVVNKKMQQNLFNNYISNKCINDPFCCRTKTNVLNMKKDIHKFCHLSKEKYNNVFYQNDTYHPNIYGRKRKTLCRNKNNINLFKNHVHKKYCHSLDDQICHSKIKEDMRNLQNFKNYTCAKNMKRHLYSTVPFFNLKNKGNKNITLPYKEIRSKYILKNGYKSMYQRNAGYYKNLIKMQSAKKNRHQLLALRKCLMSEKKYTIIKNEPFIIRKKKNMRNEYFIGNMKGRCIINTSLNSYTLKRNCLDYHHFVNNLKNICYSIMNICYNIKNTILINPSLPINNNNNNNNTKMDTFIKLINKCLYNNNAHKIDHKILLSNYLNLFKHTNYSYYYILNNFLKNNAPCTSRKNEWNIFSNFINVLKNKIITNNVDYIRNPNVRRNQILRNNYLYSFLRNYNKNLKRNTHMILNKLTSFKYSIPYIKNKYSNVLINNINTNNNTYSNRNVLNSIRYNNIYKNIMHPIFFPGYYNTIHFRYYNYFSRIIDDKDKGKNKNIINISTKRNNCSSIIRNNLSNLYKGVNVVVLGCIPAHALYFSTFEYSKKYFSRMTSNNSSLKMNNRNISTVSNDIKSEKSNFKLYDLNYFSIAVSGFLATLVHDLIITPIDTLKQRIQLGINKNSKDSLKLLKQNGIRSLYLSLPITLLMNIPYQIIMICTNEKMKKIYFEYICGLNTQNNKKNMENKVIDKVHDETRNQDNIGKDIKNDTYNMDKNGTFLRNQEMINKENRIYNSGALEKHVTSQEKEDKILQSVKQENVSSNNDIVNFYEGQSIYNNDAHNIIRDDINKMTHKNLENNIDNTINSNESDVNRIDNMTNDMNKECDIFSINKNNNSTVLYDQIMKRLEMNSSNKNFSLNFHDKIIRQESSPFEKENYNMNLKNIWIDNYKNDFFNKPFNHITSYFVCAGIGGGIAAVLTNPLDVIKTRIQTECFQTKGFNFFRIVSNIYYREGMRSFFKGSLARMALCIPASAVSWGTYETMKRFFKINFNTT</sequence>
<dbReference type="GO" id="GO:0031966">
    <property type="term" value="C:mitochondrial membrane"/>
    <property type="evidence" value="ECO:0007669"/>
    <property type="project" value="UniProtKB-SubCell"/>
</dbReference>
<dbReference type="PROSITE" id="PS50920">
    <property type="entry name" value="SOLCAR"/>
    <property type="match status" value="2"/>
</dbReference>
<gene>
    <name evidence="9" type="ORF">PFAG_02282</name>
</gene>
<dbReference type="Gene3D" id="1.50.40.10">
    <property type="entry name" value="Mitochondrial carrier domain"/>
    <property type="match status" value="3"/>
</dbReference>